<proteinExistence type="predicted"/>
<dbReference type="Proteomes" id="UP001054945">
    <property type="component" value="Unassembled WGS sequence"/>
</dbReference>
<dbReference type="EMBL" id="BPLR01007508">
    <property type="protein sequence ID" value="GIY17384.1"/>
    <property type="molecule type" value="Genomic_DNA"/>
</dbReference>
<keyword evidence="2" id="KW-1185">Reference proteome</keyword>
<evidence type="ECO:0000313" key="1">
    <source>
        <dbReference type="EMBL" id="GIY17384.1"/>
    </source>
</evidence>
<dbReference type="AlphaFoldDB" id="A0AAV4R8M9"/>
<protein>
    <submittedName>
        <fullName evidence="1">Uncharacterized protein</fullName>
    </submittedName>
</protein>
<dbReference type="PROSITE" id="PS51257">
    <property type="entry name" value="PROKAR_LIPOPROTEIN"/>
    <property type="match status" value="1"/>
</dbReference>
<sequence length="125" mass="13687">MEREGWPCIMFQLSTALSSCSKYCSRDLVCTICTGLHKFQDCMKHLNGNCAVITTLLTSFDVLGTPTTLFLPLKSTSGKNVRNKQMQANSSHLIPALPNKPATSNRQVLLPTLQQSIISASVSKK</sequence>
<gene>
    <name evidence="1" type="ORF">CEXT_238871</name>
</gene>
<organism evidence="1 2">
    <name type="scientific">Caerostris extrusa</name>
    <name type="common">Bark spider</name>
    <name type="synonym">Caerostris bankana</name>
    <dbReference type="NCBI Taxonomy" id="172846"/>
    <lineage>
        <taxon>Eukaryota</taxon>
        <taxon>Metazoa</taxon>
        <taxon>Ecdysozoa</taxon>
        <taxon>Arthropoda</taxon>
        <taxon>Chelicerata</taxon>
        <taxon>Arachnida</taxon>
        <taxon>Araneae</taxon>
        <taxon>Araneomorphae</taxon>
        <taxon>Entelegynae</taxon>
        <taxon>Araneoidea</taxon>
        <taxon>Araneidae</taxon>
        <taxon>Caerostris</taxon>
    </lineage>
</organism>
<reference evidence="1 2" key="1">
    <citation type="submission" date="2021-06" db="EMBL/GenBank/DDBJ databases">
        <title>Caerostris extrusa draft genome.</title>
        <authorList>
            <person name="Kono N."/>
            <person name="Arakawa K."/>
        </authorList>
    </citation>
    <scope>NUCLEOTIDE SEQUENCE [LARGE SCALE GENOMIC DNA]</scope>
</reference>
<name>A0AAV4R8M9_CAEEX</name>
<comment type="caution">
    <text evidence="1">The sequence shown here is derived from an EMBL/GenBank/DDBJ whole genome shotgun (WGS) entry which is preliminary data.</text>
</comment>
<evidence type="ECO:0000313" key="2">
    <source>
        <dbReference type="Proteomes" id="UP001054945"/>
    </source>
</evidence>
<accession>A0AAV4R8M9</accession>